<dbReference type="KEGG" id="aoi:AORI_4550"/>
<dbReference type="RefSeq" id="WP_016334882.1">
    <property type="nucleotide sequence ID" value="NC_021252.1"/>
</dbReference>
<accession>R4SUT0</accession>
<dbReference type="EMBL" id="CP003410">
    <property type="protein sequence ID" value="AGM07134.1"/>
    <property type="molecule type" value="Genomic_DNA"/>
</dbReference>
<reference evidence="1 2" key="1">
    <citation type="journal article" date="2013" name="BMC Genomics">
        <title>ContigScape: a Cytoscape plugin facilitating microbial genome gap closing.</title>
        <authorList>
            <person name="Tang B."/>
            <person name="Wang Q."/>
            <person name="Yang M."/>
            <person name="Xie F."/>
            <person name="Zhu Y."/>
            <person name="Zhuo Y."/>
            <person name="Wang S."/>
            <person name="Gao H."/>
            <person name="Ding X."/>
            <person name="Zhang L."/>
            <person name="Zhao G."/>
            <person name="Zheng H."/>
        </authorList>
    </citation>
    <scope>NUCLEOTIDE SEQUENCE [LARGE SCALE GENOMIC DNA]</scope>
    <source>
        <strain evidence="1 2">HCCB10007</strain>
    </source>
</reference>
<evidence type="ECO:0000313" key="2">
    <source>
        <dbReference type="Proteomes" id="UP000013968"/>
    </source>
</evidence>
<dbReference type="PATRIC" id="fig|1156913.3.peg.4625"/>
<organism evidence="1 2">
    <name type="scientific">Amycolatopsis keratiniphila</name>
    <dbReference type="NCBI Taxonomy" id="129921"/>
    <lineage>
        <taxon>Bacteria</taxon>
        <taxon>Bacillati</taxon>
        <taxon>Actinomycetota</taxon>
        <taxon>Actinomycetes</taxon>
        <taxon>Pseudonocardiales</taxon>
        <taxon>Pseudonocardiaceae</taxon>
        <taxon>Amycolatopsis</taxon>
        <taxon>Amycolatopsis japonica group</taxon>
    </lineage>
</organism>
<sequence>MDAWTTVDWFAVPGPAWYRPEAAAGAVQDLAVAVSADGAALAVGRLVDAVGNDHRGTLYPAAAPAVNVLLKVIHNLPGKPRIEALGVLLDWWGCFAPEPGYTLQDDDGRPVEVTEAVEREIRDAADVLRTVAGDWSDGSPARKMAKDLLALLDAGSWSDLAANR</sequence>
<dbReference type="AlphaFoldDB" id="R4SUT0"/>
<gene>
    <name evidence="1" type="ORF">AORI_4550</name>
</gene>
<keyword evidence="2" id="KW-1185">Reference proteome</keyword>
<protein>
    <submittedName>
        <fullName evidence="1">Uncharacterized protein</fullName>
    </submittedName>
</protein>
<dbReference type="HOGENOM" id="CLU_1615585_0_0_11"/>
<dbReference type="Proteomes" id="UP000013968">
    <property type="component" value="Chromosome"/>
</dbReference>
<name>R4SUT0_9PSEU</name>
<proteinExistence type="predicted"/>
<evidence type="ECO:0000313" key="1">
    <source>
        <dbReference type="EMBL" id="AGM07134.1"/>
    </source>
</evidence>